<dbReference type="InterPro" id="IPR027417">
    <property type="entry name" value="P-loop_NTPase"/>
</dbReference>
<dbReference type="EMBL" id="CP031598">
    <property type="protein sequence ID" value="QEW26641.1"/>
    <property type="molecule type" value="Genomic_DNA"/>
</dbReference>
<sequence>MTAAPARRRLVFLVGAHKTASSHLQQSLLDAEAALAAHGVAIVPPKTVRADLTPVSALVRDGISPEIGHGAGAAFLPLHAGEAGTVILMDENILGSTDRKMLMRKTRLYPWAHHRLGRILALFPDHDIEIGLAIRSPATFLPSCWSESLHHGPYEPFRRFIKNIDPLALSWAALADRLHETSPQARMIVWRYEDYPALFPQLAARLLGPDAAAQVTPVKRIMRPGLSAEAADWLARETAPDKDAVLAARKRFPKKDGAPGLDPWKPADHAAMANAYQADLANLAARPHVDLVTPDSPQPSTSDA</sequence>
<dbReference type="EMBL" id="LAXI01000007">
    <property type="protein sequence ID" value="KRS17453.1"/>
    <property type="molecule type" value="Genomic_DNA"/>
</dbReference>
<organism evidence="1 3">
    <name type="scientific">Roseovarius indicus</name>
    <dbReference type="NCBI Taxonomy" id="540747"/>
    <lineage>
        <taxon>Bacteria</taxon>
        <taxon>Pseudomonadati</taxon>
        <taxon>Pseudomonadota</taxon>
        <taxon>Alphaproteobacteria</taxon>
        <taxon>Rhodobacterales</taxon>
        <taxon>Roseobacteraceae</taxon>
        <taxon>Roseovarius</taxon>
    </lineage>
</organism>
<gene>
    <name evidence="2" type="ORF">RIdsm_02441</name>
    <name evidence="1" type="ORF">XM52_13255</name>
</gene>
<evidence type="ECO:0000313" key="4">
    <source>
        <dbReference type="Proteomes" id="UP000325785"/>
    </source>
</evidence>
<dbReference type="KEGG" id="rid:RIdsm_02441"/>
<evidence type="ECO:0000313" key="3">
    <source>
        <dbReference type="Proteomes" id="UP000051401"/>
    </source>
</evidence>
<proteinExistence type="predicted"/>
<dbReference type="Proteomes" id="UP000051401">
    <property type="component" value="Unassembled WGS sequence"/>
</dbReference>
<keyword evidence="3" id="KW-1185">Reference proteome</keyword>
<evidence type="ECO:0008006" key="5">
    <source>
        <dbReference type="Google" id="ProtNLM"/>
    </source>
</evidence>
<reference evidence="2 4" key="2">
    <citation type="submission" date="2018-08" db="EMBL/GenBank/DDBJ databases">
        <title>Genetic Globetrotter - A new plasmid hitch-hiking vast phylogenetic and geographic distances.</title>
        <authorList>
            <person name="Vollmers J."/>
            <person name="Petersen J."/>
        </authorList>
    </citation>
    <scope>NUCLEOTIDE SEQUENCE [LARGE SCALE GENOMIC DNA]</scope>
    <source>
        <strain evidence="2 4">DSM 26383</strain>
    </source>
</reference>
<dbReference type="Proteomes" id="UP000325785">
    <property type="component" value="Chromosome"/>
</dbReference>
<dbReference type="STRING" id="540747.SAMN04488031_101901"/>
<dbReference type="SUPFAM" id="SSF52540">
    <property type="entry name" value="P-loop containing nucleoside triphosphate hydrolases"/>
    <property type="match status" value="1"/>
</dbReference>
<evidence type="ECO:0000313" key="2">
    <source>
        <dbReference type="EMBL" id="QEW26641.1"/>
    </source>
</evidence>
<accession>A0A0T5P8Q9</accession>
<reference evidence="1 3" key="1">
    <citation type="submission" date="2015-04" db="EMBL/GenBank/DDBJ databases">
        <title>The draft genome sequence of Roseovarius indicus B108T.</title>
        <authorList>
            <person name="Li G."/>
            <person name="Lai Q."/>
            <person name="Shao Z."/>
            <person name="Yan P."/>
        </authorList>
    </citation>
    <scope>NUCLEOTIDE SEQUENCE [LARGE SCALE GENOMIC DNA]</scope>
    <source>
        <strain evidence="1 3">B108</strain>
    </source>
</reference>
<dbReference type="Gene3D" id="3.40.50.300">
    <property type="entry name" value="P-loop containing nucleotide triphosphate hydrolases"/>
    <property type="match status" value="1"/>
</dbReference>
<dbReference type="PATRIC" id="fig|540747.5.peg.5687"/>
<protein>
    <recommendedName>
        <fullName evidence="5">Sulfotransferase family protein</fullName>
    </recommendedName>
</protein>
<name>A0A0T5P8Q9_9RHOB</name>
<dbReference type="RefSeq" id="WP_057816622.1">
    <property type="nucleotide sequence ID" value="NZ_CP031598.1"/>
</dbReference>
<dbReference type="OrthoDB" id="8481769at2"/>
<dbReference type="AlphaFoldDB" id="A0A0T5P8Q9"/>
<evidence type="ECO:0000313" key="1">
    <source>
        <dbReference type="EMBL" id="KRS17453.1"/>
    </source>
</evidence>